<organism evidence="14">
    <name type="scientific">Aeromonas hydrophila</name>
    <dbReference type="NCBI Taxonomy" id="644"/>
    <lineage>
        <taxon>Bacteria</taxon>
        <taxon>Pseudomonadati</taxon>
        <taxon>Pseudomonadota</taxon>
        <taxon>Gammaproteobacteria</taxon>
        <taxon>Aeromonadales</taxon>
        <taxon>Aeromonadaceae</taxon>
        <taxon>Aeromonas</taxon>
    </lineage>
</organism>
<dbReference type="NCBIfam" id="TIGR01207">
    <property type="entry name" value="rmlA"/>
    <property type="match status" value="1"/>
</dbReference>
<evidence type="ECO:0000313" key="16">
    <source>
        <dbReference type="EMBL" id="AID71084.1"/>
    </source>
</evidence>
<dbReference type="EMBL" id="KC999975">
    <property type="protein sequence ID" value="AID71165.1"/>
    <property type="molecule type" value="Genomic_DNA"/>
</dbReference>
<dbReference type="FunFam" id="3.90.550.10:FF:000023">
    <property type="entry name" value="Glucose-1-phosphate thymidylyltransferase"/>
    <property type="match status" value="1"/>
</dbReference>
<evidence type="ECO:0000256" key="9">
    <source>
        <dbReference type="ARBA" id="ARBA00022842"/>
    </source>
</evidence>
<comment type="function">
    <text evidence="11">Catalyzes the formation of dTDP-glucose, from dTTP and glucose 1-phosphate, as well as its pyrophosphorolysis.</text>
</comment>
<dbReference type="EMBL" id="KC999973">
    <property type="protein sequence ID" value="AID71111.1"/>
    <property type="molecule type" value="Genomic_DNA"/>
</dbReference>
<evidence type="ECO:0000256" key="10">
    <source>
        <dbReference type="ARBA" id="ARBA00049336"/>
    </source>
</evidence>
<feature type="domain" description="Nucleotidyl transferase" evidence="12">
    <location>
        <begin position="15"/>
        <end position="247"/>
    </location>
</feature>
<dbReference type="EMBL" id="KF647893">
    <property type="protein sequence ID" value="AHW40509.1"/>
    <property type="molecule type" value="Genomic_DNA"/>
</dbReference>
<dbReference type="SUPFAM" id="SSF53448">
    <property type="entry name" value="Nucleotide-diphospho-sugar transferases"/>
    <property type="match status" value="1"/>
</dbReference>
<evidence type="ECO:0000256" key="3">
    <source>
        <dbReference type="ARBA" id="ARBA00005125"/>
    </source>
</evidence>
<evidence type="ECO:0000313" key="14">
    <source>
        <dbReference type="EMBL" id="AHW40536.1"/>
    </source>
</evidence>
<dbReference type="RefSeq" id="WP_016351352.1">
    <property type="nucleotide sequence ID" value="NZ_CP013178.1"/>
</dbReference>
<dbReference type="PANTHER" id="PTHR43532:SF1">
    <property type="entry name" value="GLUCOSE-1-PHOSPHATE THYMIDYLYLTRANSFERASE 1"/>
    <property type="match status" value="1"/>
</dbReference>
<reference evidence="15" key="1">
    <citation type="journal article" date="2013" name="PLoS ONE">
        <title>Implication of lateral genetic transfer in the emergence of Aeromonas hydrophila isolates of epidemic outbreaks in channel catfish.</title>
        <authorList>
            <person name="Hossain M.J."/>
            <person name="Waldbieser G.C."/>
            <person name="Sun D."/>
            <person name="Capps N.K."/>
            <person name="Hemstreet W.B."/>
            <person name="Carlisle K."/>
            <person name="Griffin M.J."/>
            <person name="Khoo L."/>
            <person name="Goodwin A.E."/>
            <person name="Sonstegard T.S."/>
            <person name="Schroeder S."/>
            <person name="Hayden K."/>
            <person name="Newton J.C."/>
            <person name="Terhune J.S."/>
            <person name="Liles M.R."/>
        </authorList>
    </citation>
    <scope>NUCLEOTIDE SEQUENCE</scope>
    <source>
        <strain evidence="16">AL09-79</strain>
        <strain evidence="20">AL10-121</strain>
        <strain evidence="17">ML09-119</strain>
        <strain evidence="18">ML09-121</strain>
        <strain evidence="19">ML09-122</strain>
        <strain evidence="21">PB10-118</strain>
        <strain evidence="15">TN97-08</strain>
    </source>
</reference>
<dbReference type="GO" id="GO:0008879">
    <property type="term" value="F:glucose-1-phosphate thymidylyltransferase activity"/>
    <property type="evidence" value="ECO:0007669"/>
    <property type="project" value="UniProtKB-EC"/>
</dbReference>
<dbReference type="EC" id="2.7.7.24" evidence="5 11"/>
<dbReference type="GO" id="GO:0046872">
    <property type="term" value="F:metal ion binding"/>
    <property type="evidence" value="ECO:0007669"/>
    <property type="project" value="UniProtKB-KW"/>
</dbReference>
<proteinExistence type="inferred from homology"/>
<comment type="pathway">
    <text evidence="3">Bacterial outer membrane biogenesis; LPS O-antigen biosynthesis.</text>
</comment>
<evidence type="ECO:0000256" key="1">
    <source>
        <dbReference type="ARBA" id="ARBA00001946"/>
    </source>
</evidence>
<name>X5CTF5_AERHY</name>
<dbReference type="PANTHER" id="PTHR43532">
    <property type="entry name" value="GLUCOSE-1-PHOSPHATE THYMIDYLYLTRANSFERASE"/>
    <property type="match status" value="1"/>
</dbReference>
<evidence type="ECO:0000256" key="2">
    <source>
        <dbReference type="ARBA" id="ARBA00004781"/>
    </source>
</evidence>
<accession>X5CTF5</accession>
<dbReference type="EMBL" id="KC999968">
    <property type="protein sequence ID" value="AID70981.1"/>
    <property type="molecule type" value="Genomic_DNA"/>
</dbReference>
<dbReference type="EMBL" id="KC999972">
    <property type="protein sequence ID" value="AID71084.1"/>
    <property type="molecule type" value="Genomic_DNA"/>
</dbReference>
<dbReference type="EMBL" id="KC999976">
    <property type="protein sequence ID" value="AID71192.1"/>
    <property type="molecule type" value="Genomic_DNA"/>
</dbReference>
<evidence type="ECO:0000313" key="18">
    <source>
        <dbReference type="EMBL" id="AID71138.1"/>
    </source>
</evidence>
<keyword evidence="9 11" id="KW-0460">Magnesium</keyword>
<dbReference type="InterPro" id="IPR005835">
    <property type="entry name" value="NTP_transferase_dom"/>
</dbReference>
<dbReference type="InterPro" id="IPR005907">
    <property type="entry name" value="G1P_thy_trans_s"/>
</dbReference>
<evidence type="ECO:0000313" key="19">
    <source>
        <dbReference type="EMBL" id="AID71165.1"/>
    </source>
</evidence>
<dbReference type="InterPro" id="IPR029044">
    <property type="entry name" value="Nucleotide-diphossugar_trans"/>
</dbReference>
<comment type="catalytic activity">
    <reaction evidence="10 11">
        <text>dTTP + alpha-D-glucose 1-phosphate + H(+) = dTDP-alpha-D-glucose + diphosphate</text>
        <dbReference type="Rhea" id="RHEA:15225"/>
        <dbReference type="ChEBI" id="CHEBI:15378"/>
        <dbReference type="ChEBI" id="CHEBI:33019"/>
        <dbReference type="ChEBI" id="CHEBI:37568"/>
        <dbReference type="ChEBI" id="CHEBI:57477"/>
        <dbReference type="ChEBI" id="CHEBI:58601"/>
        <dbReference type="EC" id="2.7.7.24"/>
    </reaction>
</comment>
<comment type="pathway">
    <text evidence="2">Carbohydrate biosynthesis; dTDP-L-rhamnose biosynthesis.</text>
</comment>
<evidence type="ECO:0000256" key="6">
    <source>
        <dbReference type="ARBA" id="ARBA00022679"/>
    </source>
</evidence>
<reference evidence="14" key="2">
    <citation type="submission" date="2013-09" db="EMBL/GenBank/DDBJ databases">
        <title>Evidence that invasive carp have introduced virulent Aeromonas hydrophila to farmed catfish in the United States.</title>
        <authorList>
            <person name="Hossain M.J."/>
            <person name="Sun D."/>
            <person name="McGarey D."/>
            <person name="Wrenn S.E."/>
            <person name="Alexander L.M."/>
            <person name="Elena M."/>
            <person name="Terhune J.S."/>
            <person name="Liles M.R."/>
        </authorList>
    </citation>
    <scope>NUCLEOTIDE SEQUENCE</scope>
    <source>
        <strain evidence="13">S04-690</strain>
        <strain evidence="14">ZC1</strain>
    </source>
</reference>
<evidence type="ECO:0000313" key="20">
    <source>
        <dbReference type="EMBL" id="AID71192.1"/>
    </source>
</evidence>
<comment type="cofactor">
    <cofactor evidence="1">
        <name>Mg(2+)</name>
        <dbReference type="ChEBI" id="CHEBI:18420"/>
    </cofactor>
</comment>
<comment type="similarity">
    <text evidence="4 11">Belongs to the glucose-1-phosphate thymidylyltransferase family.</text>
</comment>
<sequence length="313" mass="34642">MMPFLCNRASRKEGILAGGTASCLYPDPATLAVSKQLLPIYDKPMIYYPLSVLMLAGIREILLISPPAALPRFRLLFGDGSQWGLMLSYAEQQVSAGVVQVLQIAKLFLAGDPICLILGDNLFYGAELSAQLRQATTDEQGARVFAYRVDDLSRYGVLTLDEHGKALAITEKPASHYAVTGLYFFDAHAVDFAKKLTPSARGELEITDINRCYLVQGQLQITFLGRGCAWLDTGSPDSLQEAGQFIQALEKRQELKVVCLEEIAWRQGWINHEQLQGLAQRLVKSDYGQYSLRLLTPRFGITHVNDSPIGESK</sequence>
<dbReference type="Gene3D" id="3.90.550.10">
    <property type="entry name" value="Spore Coat Polysaccharide Biosynthesis Protein SpsA, Chain A"/>
    <property type="match status" value="1"/>
</dbReference>
<evidence type="ECO:0000313" key="15">
    <source>
        <dbReference type="EMBL" id="AID70981.1"/>
    </source>
</evidence>
<keyword evidence="6 11" id="KW-0808">Transferase</keyword>
<evidence type="ECO:0000256" key="7">
    <source>
        <dbReference type="ARBA" id="ARBA00022695"/>
    </source>
</evidence>
<dbReference type="EMBL" id="KC999974">
    <property type="protein sequence ID" value="AID71138.1"/>
    <property type="molecule type" value="Genomic_DNA"/>
</dbReference>
<evidence type="ECO:0000259" key="12">
    <source>
        <dbReference type="Pfam" id="PF00483"/>
    </source>
</evidence>
<evidence type="ECO:0000256" key="11">
    <source>
        <dbReference type="RuleBase" id="RU003706"/>
    </source>
</evidence>
<evidence type="ECO:0000313" key="13">
    <source>
        <dbReference type="EMBL" id="AHW40509.1"/>
    </source>
</evidence>
<evidence type="ECO:0000313" key="17">
    <source>
        <dbReference type="EMBL" id="AID71111.1"/>
    </source>
</evidence>
<evidence type="ECO:0000256" key="5">
    <source>
        <dbReference type="ARBA" id="ARBA00012461"/>
    </source>
</evidence>
<keyword evidence="7 11" id="KW-0548">Nucleotidyltransferase</keyword>
<dbReference type="AlphaFoldDB" id="X5CTF5"/>
<evidence type="ECO:0000256" key="8">
    <source>
        <dbReference type="ARBA" id="ARBA00022723"/>
    </source>
</evidence>
<evidence type="ECO:0000256" key="4">
    <source>
        <dbReference type="ARBA" id="ARBA00010480"/>
    </source>
</evidence>
<protein>
    <recommendedName>
        <fullName evidence="5 11">Glucose-1-phosphate thymidylyltransferase</fullName>
        <ecNumber evidence="5 11">2.7.7.24</ecNumber>
    </recommendedName>
</protein>
<dbReference type="EMBL" id="KC999977">
    <property type="protein sequence ID" value="AID71219.1"/>
    <property type="molecule type" value="Genomic_DNA"/>
</dbReference>
<evidence type="ECO:0000313" key="21">
    <source>
        <dbReference type="EMBL" id="AID71219.1"/>
    </source>
</evidence>
<gene>
    <name evidence="14" type="primary">rmlA</name>
</gene>
<dbReference type="EMBL" id="KF647894">
    <property type="protein sequence ID" value="AHW40536.1"/>
    <property type="molecule type" value="Genomic_DNA"/>
</dbReference>
<keyword evidence="8 11" id="KW-0479">Metal-binding</keyword>
<dbReference type="Pfam" id="PF00483">
    <property type="entry name" value="NTP_transferase"/>
    <property type="match status" value="1"/>
</dbReference>